<feature type="compositionally biased region" description="Low complexity" evidence="1">
    <location>
        <begin position="29"/>
        <end position="42"/>
    </location>
</feature>
<dbReference type="EMBL" id="JAUSVM010000001">
    <property type="protein sequence ID" value="MDQ0424568.1"/>
    <property type="molecule type" value="Genomic_DNA"/>
</dbReference>
<sequence>MRLNRPSARPALLAVAAVAALAACSSGTSPAPGASPSTSAPTVVASPSPTASATPDVPVVVAPAECDAVSLAPGATVTGADLSACVIGFSLAAGSGHEHVQSGDSTAEVDFVFSDAPAMTGTMVDADGTTSFVLTQDRSWITIDGRWVEGDVTSSDSEKVLAGTVGTAYRTLADPAVSAGMIAMSPTYTVQPDQDVIDLVNGGEVHAWRLQSDAPFSMAGVDMQELIVWLADGHVVVGTQGTGTFGGVQTTTVQQFTDWGVPVVVEPPVG</sequence>
<organism evidence="3 4">
    <name type="scientific">Cellulomonas iranensis</name>
    <dbReference type="NCBI Taxonomy" id="76862"/>
    <lineage>
        <taxon>Bacteria</taxon>
        <taxon>Bacillati</taxon>
        <taxon>Actinomycetota</taxon>
        <taxon>Actinomycetes</taxon>
        <taxon>Micrococcales</taxon>
        <taxon>Cellulomonadaceae</taxon>
        <taxon>Cellulomonas</taxon>
    </lineage>
</organism>
<feature type="region of interest" description="Disordered" evidence="1">
    <location>
        <begin position="29"/>
        <end position="55"/>
    </location>
</feature>
<name>A0ABU0GHP2_9CELL</name>
<dbReference type="PROSITE" id="PS51257">
    <property type="entry name" value="PROKAR_LIPOPROTEIN"/>
    <property type="match status" value="1"/>
</dbReference>
<dbReference type="Proteomes" id="UP001240250">
    <property type="component" value="Unassembled WGS sequence"/>
</dbReference>
<reference evidence="3 4" key="1">
    <citation type="submission" date="2023-07" db="EMBL/GenBank/DDBJ databases">
        <title>Sequencing the genomes of 1000 actinobacteria strains.</title>
        <authorList>
            <person name="Klenk H.-P."/>
        </authorList>
    </citation>
    <scope>NUCLEOTIDE SEQUENCE [LARGE SCALE GENOMIC DNA]</scope>
    <source>
        <strain evidence="3 4">DSM 14785</strain>
    </source>
</reference>
<evidence type="ECO:0000313" key="4">
    <source>
        <dbReference type="Proteomes" id="UP001240250"/>
    </source>
</evidence>
<keyword evidence="2" id="KW-0732">Signal</keyword>
<evidence type="ECO:0008006" key="5">
    <source>
        <dbReference type="Google" id="ProtNLM"/>
    </source>
</evidence>
<feature type="chain" id="PRO_5046313909" description="Lipoprotein" evidence="2">
    <location>
        <begin position="23"/>
        <end position="270"/>
    </location>
</feature>
<evidence type="ECO:0000313" key="3">
    <source>
        <dbReference type="EMBL" id="MDQ0424568.1"/>
    </source>
</evidence>
<feature type="signal peptide" evidence="2">
    <location>
        <begin position="1"/>
        <end position="22"/>
    </location>
</feature>
<keyword evidence="4" id="KW-1185">Reference proteome</keyword>
<gene>
    <name evidence="3" type="ORF">JO380_000949</name>
</gene>
<comment type="caution">
    <text evidence="3">The sequence shown here is derived from an EMBL/GenBank/DDBJ whole genome shotgun (WGS) entry which is preliminary data.</text>
</comment>
<evidence type="ECO:0000256" key="1">
    <source>
        <dbReference type="SAM" id="MobiDB-lite"/>
    </source>
</evidence>
<evidence type="ECO:0000256" key="2">
    <source>
        <dbReference type="SAM" id="SignalP"/>
    </source>
</evidence>
<dbReference type="RefSeq" id="WP_233421029.1">
    <property type="nucleotide sequence ID" value="NZ_JAUSVM010000001.1"/>
</dbReference>
<accession>A0ABU0GHP2</accession>
<protein>
    <recommendedName>
        <fullName evidence="5">Lipoprotein</fullName>
    </recommendedName>
</protein>
<proteinExistence type="predicted"/>